<dbReference type="InterPro" id="IPR025110">
    <property type="entry name" value="AMP-bd_C"/>
</dbReference>
<reference evidence="7 8" key="1">
    <citation type="submission" date="2020-12" db="EMBL/GenBank/DDBJ databases">
        <title>Streptomyces typhae sp. nov., a novel endophytic actinomycete isolated from the root of cattail pollen (Typha angustifolia L.).</title>
        <authorList>
            <person name="Peng C."/>
            <person name="Liu C."/>
        </authorList>
    </citation>
    <scope>NUCLEOTIDE SEQUENCE [LARGE SCALE GENOMIC DNA]</scope>
    <source>
        <strain evidence="7 8">JCM 4753</strain>
    </source>
</reference>
<keyword evidence="8" id="KW-1185">Reference proteome</keyword>
<keyword evidence="4" id="KW-0677">Repeat</keyword>
<evidence type="ECO:0000256" key="4">
    <source>
        <dbReference type="ARBA" id="ARBA00022737"/>
    </source>
</evidence>
<dbReference type="CDD" id="cd19540">
    <property type="entry name" value="LCL_NRPS-like"/>
    <property type="match status" value="1"/>
</dbReference>
<keyword evidence="2" id="KW-0596">Phosphopantetheine</keyword>
<dbReference type="Gene3D" id="3.40.50.1820">
    <property type="entry name" value="alpha/beta hydrolase"/>
    <property type="match status" value="1"/>
</dbReference>
<feature type="compositionally biased region" description="Pro residues" evidence="5">
    <location>
        <begin position="77"/>
        <end position="91"/>
    </location>
</feature>
<dbReference type="CDD" id="cd02440">
    <property type="entry name" value="AdoMet_MTases"/>
    <property type="match status" value="1"/>
</dbReference>
<dbReference type="InterPro" id="IPR029063">
    <property type="entry name" value="SAM-dependent_MTases_sf"/>
</dbReference>
<dbReference type="SUPFAM" id="SSF52777">
    <property type="entry name" value="CoA-dependent acyltransferases"/>
    <property type="match status" value="2"/>
</dbReference>
<dbReference type="Pfam" id="PF00550">
    <property type="entry name" value="PP-binding"/>
    <property type="match status" value="2"/>
</dbReference>
<dbReference type="EMBL" id="JAEKOZ010000043">
    <property type="protein sequence ID" value="MBJ3812781.1"/>
    <property type="molecule type" value="Genomic_DNA"/>
</dbReference>
<dbReference type="SUPFAM" id="SSF56801">
    <property type="entry name" value="Acetyl-CoA synthetase-like"/>
    <property type="match status" value="2"/>
</dbReference>
<organism evidence="7 8">
    <name type="scientific">Streptomyces flavofungini</name>
    <dbReference type="NCBI Taxonomy" id="68200"/>
    <lineage>
        <taxon>Bacteria</taxon>
        <taxon>Bacillati</taxon>
        <taxon>Actinomycetota</taxon>
        <taxon>Actinomycetes</taxon>
        <taxon>Kitasatosporales</taxon>
        <taxon>Streptomycetaceae</taxon>
        <taxon>Streptomyces</taxon>
    </lineage>
</organism>
<dbReference type="SUPFAM" id="SSF47336">
    <property type="entry name" value="ACP-like"/>
    <property type="match status" value="2"/>
</dbReference>
<keyword evidence="3" id="KW-0597">Phosphoprotein</keyword>
<sequence length="2234" mass="239672">MCPAASGSERDTRPGGTRGRAARGTHTARARSRTAQRNGVGERPRGLAMAITGSDSAYTGTNRALTGSDRARTAPRRPGPPPGTPADPTPGPTAALTDLFEAQVIRHPDRIALTLGGEHLDYAALNARANRLAHALLARGAGPERLVALALPRSVDAVVAILAVLKSGAGYLPLDLDHPPERVDRTLADARPVLLLSQDPMDVRAEIPRLVLSARGTAEELAVRPDTDPTDSDRLAPVTPATTAYVIYTSGSTGRPKGVVVSHDNVVRLFTETAHAFRFDEHDVWSLFHSYAFDVSVWEIWGALLHGGRLVVVPYETSRAPERFRALLAAERVTVLSQTPSAFYPLMEADRDGAAHGGELALRLVVFAGEALDFGKLAPWYARHRDDAPVLVNMYGITETTVHTTLTRLTAADAAPTAPSRVGVGIRDLSLYVLDEALQPCAPGVAGELYVAGPGVTRGYLGRPGLTAGRFLADPFGPPGGRMYRSGDVVRRDERGVLEFVGRADQQIKIRGFRIEPGEIEAALSAHPAARQAAVVAREDRPGDRRLVAYVVPEFRQEPDAATADGAAARQVGDWEKVFDAQYAGAGSGNGVPRAAFGENFASWFDSYTDRRPIAPDHMREWRDTTVRRIRELRPRRVLEIGVGTGLLLSRLAPECAEYVGTDVSARAVDDLTREIAARPRLSDRVRLRHQAAHDTTGLPAGHFDAVVINSVLQYFPSAGYLLDVLAKALERTAPGGAVFVGDVRDLRALRSFGTAVQLRRAAPDAERATVRHAVERALVREEELLLAPDFFHAFAAREDAVGAVDIQVRRGTRHNEMTRYRYDVVLHKAPVATAPGGGTRLGFGDDVPDTGALGAYLARHTPERLRVLGVPNRRTAQETAAARAFDNGAAVADAHRLLAREPHGVEPEELRLLGERLGYRVAVTPAASAVDTVDAVFVRCAEESGGGAGDAGDGPIVAAYEPDGTPGDPLAYATSPVAARRGGQLTAALREHLRERLPDYMMPSAVVLLERLPLTVNGKLDRAALPAPVVEAQSARAARTEREEVLCALFAEILGVEGIGIDDDFFALGGHSLLATRLAARVRTRLGAELTIRALFEHPTVAGLAAHLDALGPHGAADTPGTPDARPVLRAAERPDPLPLSFAQRRLWFLHRLEGMSRAYNVPWTLRLTGDLDVPALRAAVADLVARHESLRTVFPEHDGEPRQHILPPEHARPPLVVTRTTEAELQGALTTASGHSFDLAADIPVRTQLFQVGATEHVLLLLVHHIACDGWSFAPLTEDLMAAYETRRAEAAGSHRVPHDGWASAAEALAPAPAVQYADYGLWQRELLGDPDDPASPLAHQLAYWRRQLADLPEQVDLPFARPRPAEPSYGGETLSVAWDAELHRRLSALAQETGTSLFMVLQAGLAALLTRLGAGSDIPVGSPIAGRTDQGLDRSVGFFVNTLVIRNDTSGNPAFRDLLDRVRDVSLSAYEHQDVPFEYLVDDLNPPRAIGRHPLFQVSLVVQNAPAPRLDVPGLEIATDLLHPGSARFDLLLNIEERFTDDGRPAGLTGFFEYNTDLFDPDSVDAVATRLARLLNAAADEPHVPIGHLDVLTAKERRLLLEEWNDTERPVPPLTVPDLFERQVTRTPDAPAVVCGELRLTYAELNVRANRLAHRLIAEGTGPEHVVALALPRSADLIVALVAVLKTGAAYLPVDPRHPADRIAFMLGDAAPACLVTSHDAGCDLPEGVPRVYLDADLDAPATDPRDSDRLSPLTPANGAYVLYTSGSTGRPKGVLVPHANVVDLVLWGQEALGSAHLAHALAATPLTFDVSVFEIFGPLLSGGVIEVVADVLTLGEHAGGRWRGTLICAVPSALEELVRHHDVDLGADVVALGGEALPAHTLAEIRAAVPGARIVNVYGPTEATVYTTAWFSDADPPGPSDAMGPSDLADPAAAEPEAPPIGRPVRNTRTYVLDEHFQLVPTGVTGELYVAGAGLARGYLHRPGLTAERFVPDPFGAPGERMYRTGDLARRRADGNLEYLGRADHQVKIRGFRIEPGEVESALVAHPGIAQAAVVVREDRPGDRRLVAYCVPVAGGQHALDGVEVRDQLARTLPAYMVPSVVVALERLPLSPNGKLERRALPVPDEAAGRPMGRGPRTATESALCALFADALGVPDVGLDDSFFDLGGHSLLAVKLVSRIRAALDTPLGIRAVFEAPTVAALALRVRERGQGRAQHQGADRAHDHGQEGK</sequence>
<feature type="region of interest" description="Disordered" evidence="5">
    <location>
        <begin position="2214"/>
        <end position="2234"/>
    </location>
</feature>
<dbReference type="InterPro" id="IPR009081">
    <property type="entry name" value="PP-bd_ACP"/>
</dbReference>
<dbReference type="InterPro" id="IPR020806">
    <property type="entry name" value="PKS_PP-bd"/>
</dbReference>
<name>A0ABS0XIH6_9ACTN</name>
<dbReference type="PROSITE" id="PS00012">
    <property type="entry name" value="PHOSPHOPANTETHEINE"/>
    <property type="match status" value="2"/>
</dbReference>
<dbReference type="Pfam" id="PF08242">
    <property type="entry name" value="Methyltransf_12"/>
    <property type="match status" value="1"/>
</dbReference>
<dbReference type="InterPro" id="IPR029058">
    <property type="entry name" value="AB_hydrolase_fold"/>
</dbReference>
<protein>
    <submittedName>
        <fullName evidence="7">Amino acid adenylation domain-containing protein</fullName>
    </submittedName>
</protein>
<dbReference type="SMART" id="SM00823">
    <property type="entry name" value="PKS_PP"/>
    <property type="match status" value="2"/>
</dbReference>
<feature type="domain" description="Carrier" evidence="6">
    <location>
        <begin position="2139"/>
        <end position="2214"/>
    </location>
</feature>
<feature type="region of interest" description="Disordered" evidence="5">
    <location>
        <begin position="1920"/>
        <end position="1949"/>
    </location>
</feature>
<dbReference type="NCBIfam" id="TIGR01733">
    <property type="entry name" value="AA-adenyl-dom"/>
    <property type="match status" value="2"/>
</dbReference>
<feature type="domain" description="Carrier" evidence="6">
    <location>
        <begin position="1038"/>
        <end position="1113"/>
    </location>
</feature>
<dbReference type="Pfam" id="PF00668">
    <property type="entry name" value="Condensation"/>
    <property type="match status" value="1"/>
</dbReference>
<dbReference type="Gene3D" id="3.40.50.12780">
    <property type="entry name" value="N-terminal domain of ligase-like"/>
    <property type="match status" value="1"/>
</dbReference>
<evidence type="ECO:0000256" key="1">
    <source>
        <dbReference type="ARBA" id="ARBA00001957"/>
    </source>
</evidence>
<dbReference type="InterPro" id="IPR006162">
    <property type="entry name" value="Ppantetheine_attach_site"/>
</dbReference>
<dbReference type="InterPro" id="IPR010071">
    <property type="entry name" value="AA_adenyl_dom"/>
</dbReference>
<dbReference type="Gene3D" id="3.40.50.150">
    <property type="entry name" value="Vaccinia Virus protein VP39"/>
    <property type="match status" value="1"/>
</dbReference>
<gene>
    <name evidence="7" type="ORF">JGB26_37910</name>
</gene>
<proteinExistence type="predicted"/>
<dbReference type="InterPro" id="IPR045851">
    <property type="entry name" value="AMP-bd_C_sf"/>
</dbReference>
<dbReference type="InterPro" id="IPR000873">
    <property type="entry name" value="AMP-dep_synth/lig_dom"/>
</dbReference>
<evidence type="ECO:0000313" key="7">
    <source>
        <dbReference type="EMBL" id="MBJ3812781.1"/>
    </source>
</evidence>
<dbReference type="Gene3D" id="2.30.38.10">
    <property type="entry name" value="Luciferase, Domain 3"/>
    <property type="match status" value="1"/>
</dbReference>
<feature type="compositionally biased region" description="Basic and acidic residues" evidence="5">
    <location>
        <begin position="2222"/>
        <end position="2234"/>
    </location>
</feature>
<evidence type="ECO:0000256" key="2">
    <source>
        <dbReference type="ARBA" id="ARBA00022450"/>
    </source>
</evidence>
<evidence type="ECO:0000256" key="3">
    <source>
        <dbReference type="ARBA" id="ARBA00022553"/>
    </source>
</evidence>
<feature type="compositionally biased region" description="Polar residues" evidence="5">
    <location>
        <begin position="53"/>
        <end position="65"/>
    </location>
</feature>
<dbReference type="InterPro" id="IPR020845">
    <property type="entry name" value="AMP-binding_CS"/>
</dbReference>
<feature type="compositionally biased region" description="Basic residues" evidence="5">
    <location>
        <begin position="20"/>
        <end position="34"/>
    </location>
</feature>
<comment type="cofactor">
    <cofactor evidence="1">
        <name>pantetheine 4'-phosphate</name>
        <dbReference type="ChEBI" id="CHEBI:47942"/>
    </cofactor>
</comment>
<dbReference type="InterPro" id="IPR001242">
    <property type="entry name" value="Condensation_dom"/>
</dbReference>
<dbReference type="InterPro" id="IPR042099">
    <property type="entry name" value="ANL_N_sf"/>
</dbReference>
<dbReference type="Gene3D" id="1.10.1200.10">
    <property type="entry name" value="ACP-like"/>
    <property type="match status" value="1"/>
</dbReference>
<dbReference type="InterPro" id="IPR023213">
    <property type="entry name" value="CAT-like_dom_sf"/>
</dbReference>
<dbReference type="PANTHER" id="PTHR45527:SF14">
    <property type="entry name" value="PLIPASTATIN SYNTHASE SUBUNIT B"/>
    <property type="match status" value="1"/>
</dbReference>
<dbReference type="PROSITE" id="PS50075">
    <property type="entry name" value="CARRIER"/>
    <property type="match status" value="2"/>
</dbReference>
<dbReference type="NCBIfam" id="NF003417">
    <property type="entry name" value="PRK04813.1"/>
    <property type="match status" value="3"/>
</dbReference>
<evidence type="ECO:0000259" key="6">
    <source>
        <dbReference type="PROSITE" id="PS50075"/>
    </source>
</evidence>
<evidence type="ECO:0000256" key="5">
    <source>
        <dbReference type="SAM" id="MobiDB-lite"/>
    </source>
</evidence>
<dbReference type="PANTHER" id="PTHR45527">
    <property type="entry name" value="NONRIBOSOMAL PEPTIDE SYNTHETASE"/>
    <property type="match status" value="1"/>
</dbReference>
<accession>A0ABS0XIH6</accession>
<feature type="region of interest" description="Disordered" evidence="5">
    <location>
        <begin position="1"/>
        <end position="93"/>
    </location>
</feature>
<dbReference type="InterPro" id="IPR036736">
    <property type="entry name" value="ACP-like_sf"/>
</dbReference>
<dbReference type="SUPFAM" id="SSF53335">
    <property type="entry name" value="S-adenosyl-L-methionine-dependent methyltransferases"/>
    <property type="match status" value="1"/>
</dbReference>
<dbReference type="PROSITE" id="PS00455">
    <property type="entry name" value="AMP_BINDING"/>
    <property type="match status" value="2"/>
</dbReference>
<dbReference type="InterPro" id="IPR013217">
    <property type="entry name" value="Methyltransf_12"/>
</dbReference>
<dbReference type="Pfam" id="PF13193">
    <property type="entry name" value="AMP-binding_C"/>
    <property type="match status" value="3"/>
</dbReference>
<dbReference type="Pfam" id="PF00501">
    <property type="entry name" value="AMP-binding"/>
    <property type="match status" value="2"/>
</dbReference>
<dbReference type="Gene3D" id="3.30.559.10">
    <property type="entry name" value="Chloramphenicol acetyltransferase-like domain"/>
    <property type="match status" value="1"/>
</dbReference>
<dbReference type="CDD" id="cd05930">
    <property type="entry name" value="A_NRPS"/>
    <property type="match status" value="1"/>
</dbReference>
<comment type="caution">
    <text evidence="7">The sequence shown here is derived from an EMBL/GenBank/DDBJ whole genome shotgun (WGS) entry which is preliminary data.</text>
</comment>
<evidence type="ECO:0000313" key="8">
    <source>
        <dbReference type="Proteomes" id="UP000634780"/>
    </source>
</evidence>
<dbReference type="Gene3D" id="3.30.559.30">
    <property type="entry name" value="Nonribosomal peptide synthetase, condensation domain"/>
    <property type="match status" value="1"/>
</dbReference>
<dbReference type="Proteomes" id="UP000634780">
    <property type="component" value="Unassembled WGS sequence"/>
</dbReference>
<dbReference type="Gene3D" id="3.30.300.30">
    <property type="match status" value="3"/>
</dbReference>
<dbReference type="Gene3D" id="3.40.50.980">
    <property type="match status" value="2"/>
</dbReference>